<evidence type="ECO:0000256" key="9">
    <source>
        <dbReference type="ARBA" id="ARBA00048679"/>
    </source>
</evidence>
<comment type="catalytic activity">
    <reaction evidence="9">
        <text>L-seryl-[protein] + ATP = O-phospho-L-seryl-[protein] + ADP + H(+)</text>
        <dbReference type="Rhea" id="RHEA:17989"/>
        <dbReference type="Rhea" id="RHEA-COMP:9863"/>
        <dbReference type="Rhea" id="RHEA-COMP:11604"/>
        <dbReference type="ChEBI" id="CHEBI:15378"/>
        <dbReference type="ChEBI" id="CHEBI:29999"/>
        <dbReference type="ChEBI" id="CHEBI:30616"/>
        <dbReference type="ChEBI" id="CHEBI:83421"/>
        <dbReference type="ChEBI" id="CHEBI:456216"/>
        <dbReference type="EC" id="2.7.11.1"/>
    </reaction>
</comment>
<feature type="compositionally biased region" description="Pro residues" evidence="11">
    <location>
        <begin position="670"/>
        <end position="680"/>
    </location>
</feature>
<dbReference type="SUPFAM" id="SSF56112">
    <property type="entry name" value="Protein kinase-like (PK-like)"/>
    <property type="match status" value="1"/>
</dbReference>
<evidence type="ECO:0000256" key="8">
    <source>
        <dbReference type="ARBA" id="ARBA00047899"/>
    </source>
</evidence>
<feature type="region of interest" description="Disordered" evidence="11">
    <location>
        <begin position="653"/>
        <end position="700"/>
    </location>
</feature>
<dbReference type="PROSITE" id="PS50011">
    <property type="entry name" value="PROTEIN_KINASE_DOM"/>
    <property type="match status" value="1"/>
</dbReference>
<dbReference type="VEuPathDB" id="FungiDB:GGTG_08031"/>
<evidence type="ECO:0000256" key="5">
    <source>
        <dbReference type="ARBA" id="ARBA00022741"/>
    </source>
</evidence>
<dbReference type="STRING" id="644352.J3P3E4"/>
<dbReference type="OrthoDB" id="4062651at2759"/>
<accession>J3P3E4</accession>
<dbReference type="eggNOG" id="KOG0591">
    <property type="taxonomic scope" value="Eukaryota"/>
</dbReference>
<proteinExistence type="inferred from homology"/>
<reference evidence="14" key="4">
    <citation type="journal article" date="2015" name="G3 (Bethesda)">
        <title>Genome sequences of three phytopathogenic species of the Magnaporthaceae family of fungi.</title>
        <authorList>
            <person name="Okagaki L.H."/>
            <person name="Nunes C.C."/>
            <person name="Sailsbery J."/>
            <person name="Clay B."/>
            <person name="Brown D."/>
            <person name="John T."/>
            <person name="Oh Y."/>
            <person name="Young N."/>
            <person name="Fitzgerald M."/>
            <person name="Haas B.J."/>
            <person name="Zeng Q."/>
            <person name="Young S."/>
            <person name="Adiconis X."/>
            <person name="Fan L."/>
            <person name="Levin J.Z."/>
            <person name="Mitchell T.K."/>
            <person name="Okubara P.A."/>
            <person name="Farman M.L."/>
            <person name="Kohn L.M."/>
            <person name="Birren B."/>
            <person name="Ma L.-J."/>
            <person name="Dean R.A."/>
        </authorList>
    </citation>
    <scope>NUCLEOTIDE SEQUENCE</scope>
    <source>
        <strain evidence="14">R3-111a-1</strain>
    </source>
</reference>
<comment type="similarity">
    <text evidence="1">Belongs to the protein kinase superfamily. NEK Ser/Thr protein kinase family. NIMA subfamily.</text>
</comment>
<dbReference type="Proteomes" id="UP000006039">
    <property type="component" value="Unassembled WGS sequence"/>
</dbReference>
<dbReference type="InterPro" id="IPR000719">
    <property type="entry name" value="Prot_kinase_dom"/>
</dbReference>
<protein>
    <recommendedName>
        <fullName evidence="2">non-specific serine/threonine protein kinase</fullName>
        <ecNumber evidence="2">2.7.11.1</ecNumber>
    </recommendedName>
</protein>
<dbReference type="InterPro" id="IPR017441">
    <property type="entry name" value="Protein_kinase_ATP_BS"/>
</dbReference>
<dbReference type="GeneID" id="20348489"/>
<evidence type="ECO:0000256" key="11">
    <source>
        <dbReference type="SAM" id="MobiDB-lite"/>
    </source>
</evidence>
<keyword evidence="4" id="KW-0808">Transferase</keyword>
<dbReference type="InterPro" id="IPR050660">
    <property type="entry name" value="NEK_Ser/Thr_kinase"/>
</dbReference>
<evidence type="ECO:0000313" key="13">
    <source>
        <dbReference type="EMBL" id="EJT74186.1"/>
    </source>
</evidence>
<evidence type="ECO:0000256" key="1">
    <source>
        <dbReference type="ARBA" id="ARBA00010886"/>
    </source>
</evidence>
<keyword evidence="5 10" id="KW-0547">Nucleotide-binding</keyword>
<dbReference type="EnsemblFungi" id="EJT74186">
    <property type="protein sequence ID" value="EJT74186"/>
    <property type="gene ID" value="GGTG_08031"/>
</dbReference>
<evidence type="ECO:0000313" key="15">
    <source>
        <dbReference type="Proteomes" id="UP000006039"/>
    </source>
</evidence>
<dbReference type="AlphaFoldDB" id="J3P3E4"/>
<evidence type="ECO:0000256" key="7">
    <source>
        <dbReference type="ARBA" id="ARBA00022840"/>
    </source>
</evidence>
<reference evidence="14" key="5">
    <citation type="submission" date="2018-04" db="UniProtKB">
        <authorList>
            <consortium name="EnsemblFungi"/>
        </authorList>
    </citation>
    <scope>IDENTIFICATION</scope>
    <source>
        <strain evidence="14">R3-111a-1</strain>
    </source>
</reference>
<dbReference type="GO" id="GO:0004674">
    <property type="term" value="F:protein serine/threonine kinase activity"/>
    <property type="evidence" value="ECO:0007669"/>
    <property type="project" value="UniProtKB-KW"/>
</dbReference>
<dbReference type="InterPro" id="IPR011009">
    <property type="entry name" value="Kinase-like_dom_sf"/>
</dbReference>
<dbReference type="Gene3D" id="1.10.510.10">
    <property type="entry name" value="Transferase(Phosphotransferase) domain 1"/>
    <property type="match status" value="1"/>
</dbReference>
<keyword evidence="6" id="KW-0418">Kinase</keyword>
<dbReference type="EC" id="2.7.11.1" evidence="2"/>
<keyword evidence="15" id="KW-1185">Reference proteome</keyword>
<feature type="binding site" evidence="10">
    <location>
        <position position="284"/>
    </location>
    <ligand>
        <name>ATP</name>
        <dbReference type="ChEBI" id="CHEBI:30616"/>
    </ligand>
</feature>
<dbReference type="PROSITE" id="PS00107">
    <property type="entry name" value="PROTEIN_KINASE_ATP"/>
    <property type="match status" value="1"/>
</dbReference>
<evidence type="ECO:0000256" key="10">
    <source>
        <dbReference type="PROSITE-ProRule" id="PRU10141"/>
    </source>
</evidence>
<feature type="domain" description="Protein kinase" evidence="12">
    <location>
        <begin position="251"/>
        <end position="622"/>
    </location>
</feature>
<comment type="catalytic activity">
    <reaction evidence="8">
        <text>L-threonyl-[protein] + ATP = O-phospho-L-threonyl-[protein] + ADP + H(+)</text>
        <dbReference type="Rhea" id="RHEA:46608"/>
        <dbReference type="Rhea" id="RHEA-COMP:11060"/>
        <dbReference type="Rhea" id="RHEA-COMP:11605"/>
        <dbReference type="ChEBI" id="CHEBI:15378"/>
        <dbReference type="ChEBI" id="CHEBI:30013"/>
        <dbReference type="ChEBI" id="CHEBI:30616"/>
        <dbReference type="ChEBI" id="CHEBI:61977"/>
        <dbReference type="ChEBI" id="CHEBI:456216"/>
        <dbReference type="EC" id="2.7.11.1"/>
    </reaction>
</comment>
<keyword evidence="3" id="KW-0723">Serine/threonine-protein kinase</keyword>
<dbReference type="PANTHER" id="PTHR43671:SF98">
    <property type="entry name" value="SERINE_THREONINE-PROTEIN KINASE NEK11"/>
    <property type="match status" value="1"/>
</dbReference>
<evidence type="ECO:0000256" key="6">
    <source>
        <dbReference type="ARBA" id="ARBA00022777"/>
    </source>
</evidence>
<sequence length="700" mass="77417">MQFGGMASHFIAMNQAPVPGPLPGMRATAFKPLLPGAVMPAQLPDRAPDFSPLVPDAAVPDAAGPSQLPPGRVPVFNPPLPAVRPYFPIGQPALPAGPVFHPPLLAAAPAFPIAQPSMPIGPAHVLAVRAPAGPLHPLPLPPGLILEMQKKSDRFFEYRKGRGQGWDEEYRKPIWQTLKLPTGFYRERIRELNSANSKMAQGMADADQVSRHHFRNVGERRLKGKNKAEVVQSLPRKAINDYSGGLLAAGARFVRLLGAGGNGAACLYEVVNQKTGAKKRIVVKMSLRGTDMRNEKNVLTWLKRCRHITQLATIAEVHEMLGNEEHGNPAVPLQLHHLNLDAETVDAIKKVDAEKSLLIQIFSDKGALDKMVALLARLRIPVRDKFCWRLLECLVRGCIAMWSPVRKQAEASGQPVPDWPPLIQEKLPPMDELYLSNFVHFDLDPYNIFLTSDVDHPIMPMAQIGDFGTTKPMHRDVLRENDFMMWVLRHTGKQGYLAPEQFTDQWDYCYLNPWKQLGKPKYKFRTSYQHVAGNYGWWTNVWAIGVRAPMNPPVPKEIPILPNMEADPGGDGRRTFWMYAHPLNEPGHAHISDTLRHLVVRMMADEPCDRPSLKELLEAAEAGCAAVDDDDPSHEQSDLETDANIKNYFDHFFDTIDPPPPDPVIADPARPMPSPPPVPVPQWNVPPGAGGAPPGAGGAP</sequence>
<evidence type="ECO:0000256" key="3">
    <source>
        <dbReference type="ARBA" id="ARBA00022527"/>
    </source>
</evidence>
<evidence type="ECO:0000259" key="12">
    <source>
        <dbReference type="PROSITE" id="PS50011"/>
    </source>
</evidence>
<dbReference type="RefSeq" id="XP_009224130.1">
    <property type="nucleotide sequence ID" value="XM_009225866.1"/>
</dbReference>
<dbReference type="SMART" id="SM00220">
    <property type="entry name" value="S_TKc"/>
    <property type="match status" value="1"/>
</dbReference>
<reference evidence="13" key="3">
    <citation type="submission" date="2010-09" db="EMBL/GenBank/DDBJ databases">
        <title>Annotation of Gaeumannomyces graminis var. tritici R3-111a-1.</title>
        <authorList>
            <consortium name="The Broad Institute Genome Sequencing Platform"/>
            <person name="Ma L.-J."/>
            <person name="Dead R."/>
            <person name="Young S.K."/>
            <person name="Zeng Q."/>
            <person name="Gargeya S."/>
            <person name="Fitzgerald M."/>
            <person name="Haas B."/>
            <person name="Abouelleil A."/>
            <person name="Alvarado L."/>
            <person name="Arachchi H.M."/>
            <person name="Berlin A."/>
            <person name="Brown A."/>
            <person name="Chapman S.B."/>
            <person name="Chen Z."/>
            <person name="Dunbar C."/>
            <person name="Freedman E."/>
            <person name="Gearin G."/>
            <person name="Gellesch M."/>
            <person name="Goldberg J."/>
            <person name="Griggs A."/>
            <person name="Gujja S."/>
            <person name="Heiman D."/>
            <person name="Howarth C."/>
            <person name="Larson L."/>
            <person name="Lui A."/>
            <person name="MacDonald P.J.P."/>
            <person name="Mehta T."/>
            <person name="Montmayeur A."/>
            <person name="Murphy C."/>
            <person name="Neiman D."/>
            <person name="Pearson M."/>
            <person name="Priest M."/>
            <person name="Roberts A."/>
            <person name="Saif S."/>
            <person name="Shea T."/>
            <person name="Shenoy N."/>
            <person name="Sisk P."/>
            <person name="Stolte C."/>
            <person name="Sykes S."/>
            <person name="Yandava C."/>
            <person name="Wortman J."/>
            <person name="Nusbaum C."/>
            <person name="Birren B."/>
        </authorList>
    </citation>
    <scope>NUCLEOTIDE SEQUENCE</scope>
    <source>
        <strain evidence="13">R3-111a-1</strain>
    </source>
</reference>
<name>J3P3E4_GAET3</name>
<dbReference type="EMBL" id="GL385398">
    <property type="protein sequence ID" value="EJT74186.1"/>
    <property type="molecule type" value="Genomic_DNA"/>
</dbReference>
<reference evidence="13" key="2">
    <citation type="submission" date="2010-07" db="EMBL/GenBank/DDBJ databases">
        <authorList>
            <consortium name="The Broad Institute Genome Sequencing Platform"/>
            <consortium name="Broad Institute Genome Sequencing Center for Infectious Disease"/>
            <person name="Ma L.-J."/>
            <person name="Dead R."/>
            <person name="Young S."/>
            <person name="Zeng Q."/>
            <person name="Koehrsen M."/>
            <person name="Alvarado L."/>
            <person name="Berlin A."/>
            <person name="Chapman S.B."/>
            <person name="Chen Z."/>
            <person name="Freedman E."/>
            <person name="Gellesch M."/>
            <person name="Goldberg J."/>
            <person name="Griggs A."/>
            <person name="Gujja S."/>
            <person name="Heilman E.R."/>
            <person name="Heiman D."/>
            <person name="Hepburn T."/>
            <person name="Howarth C."/>
            <person name="Jen D."/>
            <person name="Larson L."/>
            <person name="Mehta T."/>
            <person name="Neiman D."/>
            <person name="Pearson M."/>
            <person name="Roberts A."/>
            <person name="Saif S."/>
            <person name="Shea T."/>
            <person name="Shenoy N."/>
            <person name="Sisk P."/>
            <person name="Stolte C."/>
            <person name="Sykes S."/>
            <person name="Walk T."/>
            <person name="White J."/>
            <person name="Yandava C."/>
            <person name="Haas B."/>
            <person name="Nusbaum C."/>
            <person name="Birren B."/>
        </authorList>
    </citation>
    <scope>NUCLEOTIDE SEQUENCE</scope>
    <source>
        <strain evidence="13">R3-111a-1</strain>
    </source>
</reference>
<dbReference type="GO" id="GO:0005524">
    <property type="term" value="F:ATP binding"/>
    <property type="evidence" value="ECO:0007669"/>
    <property type="project" value="UniProtKB-UniRule"/>
</dbReference>
<dbReference type="GO" id="GO:0050793">
    <property type="term" value="P:regulation of developmental process"/>
    <property type="evidence" value="ECO:0007669"/>
    <property type="project" value="UniProtKB-ARBA"/>
</dbReference>
<evidence type="ECO:0000313" key="14">
    <source>
        <dbReference type="EnsemblFungi" id="EJT74186"/>
    </source>
</evidence>
<organism evidence="13">
    <name type="scientific">Gaeumannomyces tritici (strain R3-111a-1)</name>
    <name type="common">Wheat and barley take-all root rot fungus</name>
    <name type="synonym">Gaeumannomyces graminis var. tritici</name>
    <dbReference type="NCBI Taxonomy" id="644352"/>
    <lineage>
        <taxon>Eukaryota</taxon>
        <taxon>Fungi</taxon>
        <taxon>Dikarya</taxon>
        <taxon>Ascomycota</taxon>
        <taxon>Pezizomycotina</taxon>
        <taxon>Sordariomycetes</taxon>
        <taxon>Sordariomycetidae</taxon>
        <taxon>Magnaporthales</taxon>
        <taxon>Magnaporthaceae</taxon>
        <taxon>Gaeumannomyces</taxon>
    </lineage>
</organism>
<reference evidence="15" key="1">
    <citation type="submission" date="2010-07" db="EMBL/GenBank/DDBJ databases">
        <title>The genome sequence of Gaeumannomyces graminis var. tritici strain R3-111a-1.</title>
        <authorList>
            <consortium name="The Broad Institute Genome Sequencing Platform"/>
            <person name="Ma L.-J."/>
            <person name="Dead R."/>
            <person name="Young S."/>
            <person name="Zeng Q."/>
            <person name="Koehrsen M."/>
            <person name="Alvarado L."/>
            <person name="Berlin A."/>
            <person name="Chapman S.B."/>
            <person name="Chen Z."/>
            <person name="Freedman E."/>
            <person name="Gellesch M."/>
            <person name="Goldberg J."/>
            <person name="Griggs A."/>
            <person name="Gujja S."/>
            <person name="Heilman E.R."/>
            <person name="Heiman D."/>
            <person name="Hepburn T."/>
            <person name="Howarth C."/>
            <person name="Jen D."/>
            <person name="Larson L."/>
            <person name="Mehta T."/>
            <person name="Neiman D."/>
            <person name="Pearson M."/>
            <person name="Roberts A."/>
            <person name="Saif S."/>
            <person name="Shea T."/>
            <person name="Shenoy N."/>
            <person name="Sisk P."/>
            <person name="Stolte C."/>
            <person name="Sykes S."/>
            <person name="Walk T."/>
            <person name="White J."/>
            <person name="Yandava C."/>
            <person name="Haas B."/>
            <person name="Nusbaum C."/>
            <person name="Birren B."/>
        </authorList>
    </citation>
    <scope>NUCLEOTIDE SEQUENCE [LARGE SCALE GENOMIC DNA]</scope>
    <source>
        <strain evidence="15">R3-111a-1</strain>
    </source>
</reference>
<evidence type="ECO:0000256" key="2">
    <source>
        <dbReference type="ARBA" id="ARBA00012513"/>
    </source>
</evidence>
<keyword evidence="7 10" id="KW-0067">ATP-binding</keyword>
<gene>
    <name evidence="14" type="primary">20348489</name>
    <name evidence="13" type="ORF">GGTG_08031</name>
</gene>
<dbReference type="HOGENOM" id="CLU_393812_0_0_1"/>
<evidence type="ECO:0000256" key="4">
    <source>
        <dbReference type="ARBA" id="ARBA00022679"/>
    </source>
</evidence>
<feature type="compositionally biased region" description="Gly residues" evidence="11">
    <location>
        <begin position="688"/>
        <end position="700"/>
    </location>
</feature>
<dbReference type="PANTHER" id="PTHR43671">
    <property type="entry name" value="SERINE/THREONINE-PROTEIN KINASE NEK"/>
    <property type="match status" value="1"/>
</dbReference>